<reference evidence="2" key="1">
    <citation type="submission" date="2022-06" db="EMBL/GenBank/DDBJ databases">
        <authorList>
            <person name="Ping M."/>
        </authorList>
    </citation>
    <scope>NUCLEOTIDE SEQUENCE</scope>
    <source>
        <strain evidence="2">JCM11759T</strain>
    </source>
</reference>
<dbReference type="InterPro" id="IPR011990">
    <property type="entry name" value="TPR-like_helical_dom_sf"/>
</dbReference>
<sequence>MTSSDLSREAQTFHRAVRLIPGPTWTAEAAAATADLPSSEVEGMLRELVDARLLTCPTPGRYAHADTSRSDIRRQRAQPTADRDQALTRALEYYLGAAASADRVLNPGKWHLAPVFDRTPSKEFASRALALEWLEDELGNLRACVRVAHDTGRHALVWQFCEALRNLFMLRKHFQIWEDTHTLGLASAEAIDNNAAQALVLGGLGALRLTRGDADRALELHTTSLGLWERARHRLGQAAALEAAGVCELARNRPGRAQALFAHAYEIHELLNRPRGKALLTRRLGEAARDLGEHEDALGHLTEALGFFTEAEEPYMRARTLAGVATTHLAAGDPGRAGEAAVQAHQISARIGAVAEEAGALVLLADVAHLQGRPRDERGLLSRALELYTRLGSVEAVKVRARLAGGGPDASG</sequence>
<dbReference type="Pfam" id="PF13424">
    <property type="entry name" value="TPR_12"/>
    <property type="match status" value="1"/>
</dbReference>
<feature type="compositionally biased region" description="Basic and acidic residues" evidence="1">
    <location>
        <begin position="63"/>
        <end position="74"/>
    </location>
</feature>
<feature type="region of interest" description="Disordered" evidence="1">
    <location>
        <begin position="60"/>
        <end position="82"/>
    </location>
</feature>
<dbReference type="SUPFAM" id="SSF48452">
    <property type="entry name" value="TPR-like"/>
    <property type="match status" value="1"/>
</dbReference>
<organism evidence="2 3">
    <name type="scientific">Nocardiopsis exhalans</name>
    <dbReference type="NCBI Taxonomy" id="163604"/>
    <lineage>
        <taxon>Bacteria</taxon>
        <taxon>Bacillati</taxon>
        <taxon>Actinomycetota</taxon>
        <taxon>Actinomycetes</taxon>
        <taxon>Streptosporangiales</taxon>
        <taxon>Nocardiopsidaceae</taxon>
        <taxon>Nocardiopsis</taxon>
    </lineage>
</organism>
<dbReference type="Gene3D" id="1.25.40.10">
    <property type="entry name" value="Tetratricopeptide repeat domain"/>
    <property type="match status" value="1"/>
</dbReference>
<evidence type="ECO:0000313" key="2">
    <source>
        <dbReference type="EMBL" id="USY21733.1"/>
    </source>
</evidence>
<dbReference type="PANTHER" id="PTHR47691">
    <property type="entry name" value="REGULATOR-RELATED"/>
    <property type="match status" value="1"/>
</dbReference>
<dbReference type="Proteomes" id="UP001055940">
    <property type="component" value="Chromosome"/>
</dbReference>
<proteinExistence type="predicted"/>
<accession>A0ABY5DF91</accession>
<evidence type="ECO:0000256" key="1">
    <source>
        <dbReference type="SAM" id="MobiDB-lite"/>
    </source>
</evidence>
<dbReference type="PANTHER" id="PTHR47691:SF3">
    <property type="entry name" value="HTH-TYPE TRANSCRIPTIONAL REGULATOR RV0890C-RELATED"/>
    <property type="match status" value="1"/>
</dbReference>
<dbReference type="EMBL" id="CP099837">
    <property type="protein sequence ID" value="USY21733.1"/>
    <property type="molecule type" value="Genomic_DNA"/>
</dbReference>
<dbReference type="RefSeq" id="WP_254420573.1">
    <property type="nucleotide sequence ID" value="NZ_BAAAJB010000005.1"/>
</dbReference>
<gene>
    <name evidence="2" type="ORF">NE857_09070</name>
</gene>
<evidence type="ECO:0000313" key="3">
    <source>
        <dbReference type="Proteomes" id="UP001055940"/>
    </source>
</evidence>
<protein>
    <submittedName>
        <fullName evidence="2">Tetratricopeptide repeat protein</fullName>
    </submittedName>
</protein>
<name>A0ABY5DF91_9ACTN</name>
<keyword evidence="3" id="KW-1185">Reference proteome</keyword>